<dbReference type="Gene3D" id="1.10.357.10">
    <property type="entry name" value="Tetracycline Repressor, domain 2"/>
    <property type="match status" value="1"/>
</dbReference>
<comment type="caution">
    <text evidence="4">The sequence shown here is derived from an EMBL/GenBank/DDBJ whole genome shotgun (WGS) entry which is preliminary data.</text>
</comment>
<feature type="domain" description="HTH tetR-type" evidence="3">
    <location>
        <begin position="5"/>
        <end position="65"/>
    </location>
</feature>
<evidence type="ECO:0000259" key="3">
    <source>
        <dbReference type="PROSITE" id="PS50977"/>
    </source>
</evidence>
<dbReference type="SUPFAM" id="SSF46689">
    <property type="entry name" value="Homeodomain-like"/>
    <property type="match status" value="1"/>
</dbReference>
<dbReference type="Proteomes" id="UP000660554">
    <property type="component" value="Unassembled WGS sequence"/>
</dbReference>
<dbReference type="PANTHER" id="PTHR30055">
    <property type="entry name" value="HTH-TYPE TRANSCRIPTIONAL REGULATOR RUTR"/>
    <property type="match status" value="1"/>
</dbReference>
<gene>
    <name evidence="4" type="ORF">Scinn_61740</name>
</gene>
<keyword evidence="1 2" id="KW-0238">DNA-binding</keyword>
<evidence type="ECO:0000313" key="4">
    <source>
        <dbReference type="EMBL" id="GHI16711.1"/>
    </source>
</evidence>
<dbReference type="InterPro" id="IPR050109">
    <property type="entry name" value="HTH-type_TetR-like_transc_reg"/>
</dbReference>
<dbReference type="InterPro" id="IPR009057">
    <property type="entry name" value="Homeodomain-like_sf"/>
</dbReference>
<dbReference type="RefSeq" id="WP_030658997.1">
    <property type="nucleotide sequence ID" value="NZ_BMRU01000044.1"/>
</dbReference>
<accession>A0ABQ3NVB0</accession>
<feature type="DNA-binding region" description="H-T-H motif" evidence="2">
    <location>
        <begin position="28"/>
        <end position="47"/>
    </location>
</feature>
<name>A0ABQ3NVB0_STRVG</name>
<dbReference type="Pfam" id="PF00440">
    <property type="entry name" value="TetR_N"/>
    <property type="match status" value="1"/>
</dbReference>
<organism evidence="4 5">
    <name type="scientific">Streptomyces virginiae</name>
    <name type="common">Streptomyces cinnamonensis</name>
    <dbReference type="NCBI Taxonomy" id="1961"/>
    <lineage>
        <taxon>Bacteria</taxon>
        <taxon>Bacillati</taxon>
        <taxon>Actinomycetota</taxon>
        <taxon>Actinomycetes</taxon>
        <taxon>Kitasatosporales</taxon>
        <taxon>Streptomycetaceae</taxon>
        <taxon>Streptomyces</taxon>
    </lineage>
</organism>
<dbReference type="InterPro" id="IPR001647">
    <property type="entry name" value="HTH_TetR"/>
</dbReference>
<dbReference type="PANTHER" id="PTHR30055:SF239">
    <property type="entry name" value="TRANSCRIPTIONAL REGULATORY PROTEIN"/>
    <property type="match status" value="1"/>
</dbReference>
<dbReference type="PROSITE" id="PS50977">
    <property type="entry name" value="HTH_TETR_2"/>
    <property type="match status" value="1"/>
</dbReference>
<proteinExistence type="predicted"/>
<dbReference type="EMBL" id="BNDV01000016">
    <property type="protein sequence ID" value="GHI16711.1"/>
    <property type="molecule type" value="Genomic_DNA"/>
</dbReference>
<evidence type="ECO:0000313" key="5">
    <source>
        <dbReference type="Proteomes" id="UP000660554"/>
    </source>
</evidence>
<sequence>MGATRTPRGKWIEEGLRALAAGGPEAVRVESLAQALGVSKGGFYGYFGSRGALLAEMLDTWEREVSEAVIELVESGGGDARARLDRLFTIVASYEEGPVVGVDADLAIRDWARRDEAVAERLRRADSRRMEYLRSLFRAFCADEDDVEVRSLITFSLRIGSHFIAADHGGRSRAEVMGLTRKWLLR</sequence>
<reference evidence="5" key="1">
    <citation type="submission" date="2020-09" db="EMBL/GenBank/DDBJ databases">
        <title>Whole genome shotgun sequence of Streptomyces cinnamonensis NBRC 15873.</title>
        <authorList>
            <person name="Komaki H."/>
            <person name="Tamura T."/>
        </authorList>
    </citation>
    <scope>NUCLEOTIDE SEQUENCE [LARGE SCALE GENOMIC DNA]</scope>
    <source>
        <strain evidence="5">NBRC 15873</strain>
    </source>
</reference>
<dbReference type="GeneID" id="86955335"/>
<keyword evidence="5" id="KW-1185">Reference proteome</keyword>
<evidence type="ECO:0000256" key="1">
    <source>
        <dbReference type="ARBA" id="ARBA00023125"/>
    </source>
</evidence>
<protein>
    <submittedName>
        <fullName evidence="4">TetR family transcriptional regulator</fullName>
    </submittedName>
</protein>
<evidence type="ECO:0000256" key="2">
    <source>
        <dbReference type="PROSITE-ProRule" id="PRU00335"/>
    </source>
</evidence>